<dbReference type="InterPro" id="IPR036237">
    <property type="entry name" value="Xyl_isomerase-like_sf"/>
</dbReference>
<keyword evidence="2" id="KW-0413">Isomerase</keyword>
<reference evidence="2 3" key="1">
    <citation type="journal article" date="2014" name="PLoS Genet.">
        <title>Phylogenetically driven sequencing of extremely halophilic archaea reveals strategies for static and dynamic osmo-response.</title>
        <authorList>
            <person name="Becker E.A."/>
            <person name="Seitzer P.M."/>
            <person name="Tritt A."/>
            <person name="Larsen D."/>
            <person name="Krusor M."/>
            <person name="Yao A.I."/>
            <person name="Wu D."/>
            <person name="Madern D."/>
            <person name="Eisen J.A."/>
            <person name="Darling A.E."/>
            <person name="Facciotti M.T."/>
        </authorList>
    </citation>
    <scope>NUCLEOTIDE SEQUENCE [LARGE SCALE GENOMIC DNA]</scope>
    <source>
        <strain evidence="2 3">DSM 1307</strain>
    </source>
</reference>
<dbReference type="PATRIC" id="fig|931277.6.peg.1052"/>
<name>M0MPL5_HALMO</name>
<dbReference type="SUPFAM" id="SSF51658">
    <property type="entry name" value="Xylose isomerase-like"/>
    <property type="match status" value="1"/>
</dbReference>
<dbReference type="PANTHER" id="PTHR12110:SF41">
    <property type="entry name" value="INOSOSE DEHYDRATASE"/>
    <property type="match status" value="1"/>
</dbReference>
<dbReference type="InterPro" id="IPR013022">
    <property type="entry name" value="Xyl_isomerase-like_TIM-brl"/>
</dbReference>
<keyword evidence="3" id="KW-1185">Reference proteome</keyword>
<dbReference type="Proteomes" id="UP000011568">
    <property type="component" value="Unassembled WGS sequence"/>
</dbReference>
<protein>
    <submittedName>
        <fullName evidence="2">Xylose isomerase domain protein TIM barrel</fullName>
    </submittedName>
</protein>
<gene>
    <name evidence="2" type="ORF">C448_05398</name>
</gene>
<dbReference type="Pfam" id="PF01261">
    <property type="entry name" value="AP_endonuc_2"/>
    <property type="match status" value="1"/>
</dbReference>
<dbReference type="EMBL" id="AOMC01000079">
    <property type="protein sequence ID" value="EMA47308.1"/>
    <property type="molecule type" value="Genomic_DNA"/>
</dbReference>
<dbReference type="RefSeq" id="WP_004052439.1">
    <property type="nucleotide sequence ID" value="NZ_AOMC01000079.1"/>
</dbReference>
<dbReference type="GO" id="GO:0016853">
    <property type="term" value="F:isomerase activity"/>
    <property type="evidence" value="ECO:0007669"/>
    <property type="project" value="UniProtKB-KW"/>
</dbReference>
<evidence type="ECO:0000259" key="1">
    <source>
        <dbReference type="Pfam" id="PF01261"/>
    </source>
</evidence>
<sequence length="249" mass="26939">MVATAVQLYTLDGFAVSEPKKIRIAAETGVDGVEMVYDGAPTDETIAALDESGLSVAGLSIGPEDLDDPIEGVVAACERLDCSTVVLGYLGPDHYRSPETIRETARLLSTAGEAFADRGLRFLYHTHRHEFESVEGRTGFERLLESLDRSVGIELDLGWAGVAGADLYSLLTEFGDRIVTVHLKDMDFEAETFVNLGNGDLDVERSAKTAIDVGVDWLVYEHEDPADPVESVVTGASKLRQFTEPASSK</sequence>
<dbReference type="STRING" id="931277.C448_05398"/>
<dbReference type="AlphaFoldDB" id="M0MPL5"/>
<dbReference type="OrthoDB" id="165864at2157"/>
<dbReference type="InterPro" id="IPR050312">
    <property type="entry name" value="IolE/XylAMocC-like"/>
</dbReference>
<organism evidence="2 3">
    <name type="scientific">Halococcus morrhuae DSM 1307</name>
    <dbReference type="NCBI Taxonomy" id="931277"/>
    <lineage>
        <taxon>Archaea</taxon>
        <taxon>Methanobacteriati</taxon>
        <taxon>Methanobacteriota</taxon>
        <taxon>Stenosarchaea group</taxon>
        <taxon>Halobacteria</taxon>
        <taxon>Halobacteriales</taxon>
        <taxon>Halococcaceae</taxon>
        <taxon>Halococcus</taxon>
    </lineage>
</organism>
<dbReference type="PANTHER" id="PTHR12110">
    <property type="entry name" value="HYDROXYPYRUVATE ISOMERASE"/>
    <property type="match status" value="1"/>
</dbReference>
<dbReference type="eggNOG" id="arCOG01902">
    <property type="taxonomic scope" value="Archaea"/>
</dbReference>
<evidence type="ECO:0000313" key="3">
    <source>
        <dbReference type="Proteomes" id="UP000011568"/>
    </source>
</evidence>
<feature type="domain" description="Xylose isomerase-like TIM barrel" evidence="1">
    <location>
        <begin position="23"/>
        <end position="240"/>
    </location>
</feature>
<proteinExistence type="predicted"/>
<evidence type="ECO:0000313" key="2">
    <source>
        <dbReference type="EMBL" id="EMA47308.1"/>
    </source>
</evidence>
<dbReference type="Gene3D" id="3.20.20.150">
    <property type="entry name" value="Divalent-metal-dependent TIM barrel enzymes"/>
    <property type="match status" value="1"/>
</dbReference>
<accession>M0MPL5</accession>
<comment type="caution">
    <text evidence="2">The sequence shown here is derived from an EMBL/GenBank/DDBJ whole genome shotgun (WGS) entry which is preliminary data.</text>
</comment>